<keyword evidence="3 5" id="KW-1133">Transmembrane helix</keyword>
<keyword evidence="7" id="KW-1185">Reference proteome</keyword>
<feature type="transmembrane region" description="Helical" evidence="5">
    <location>
        <begin position="151"/>
        <end position="172"/>
    </location>
</feature>
<sequence>MIQAAEHERHGAGTQTIRDLVLGMADGLTVPFAIAAGVTGAVAASGIVLTAGLAEIVAGAISMGLGGYLAARSEVAHYHKEYAREMNETHEIPQEEKAEVAQILHGYGVREPVLTRVVNEIASDREQWVEFMMRNELGLEKPDERAAPRSAFLVGGGYVLGGIFPLAPYVFIANAHDALLWSIVTTSVALIGFGAVRARVLATPVVAGALQAWMIGAIAAGAAYGLARLVSHGLAP</sequence>
<dbReference type="EMBL" id="AP025523">
    <property type="protein sequence ID" value="BDE05985.1"/>
    <property type="molecule type" value="Genomic_DNA"/>
</dbReference>
<feature type="transmembrane region" description="Helical" evidence="5">
    <location>
        <begin position="178"/>
        <end position="198"/>
    </location>
</feature>
<accession>A0AAN2C8Y9</accession>
<dbReference type="GO" id="GO:0012505">
    <property type="term" value="C:endomembrane system"/>
    <property type="evidence" value="ECO:0007669"/>
    <property type="project" value="UniProtKB-SubCell"/>
</dbReference>
<dbReference type="Proteomes" id="UP001317532">
    <property type="component" value="Chromosome"/>
</dbReference>
<evidence type="ECO:0000313" key="7">
    <source>
        <dbReference type="Proteomes" id="UP001317532"/>
    </source>
</evidence>
<gene>
    <name evidence="6" type="ORF">WPS_12610</name>
</gene>
<dbReference type="Pfam" id="PF01988">
    <property type="entry name" value="VIT1"/>
    <property type="match status" value="1"/>
</dbReference>
<evidence type="ECO:0000256" key="5">
    <source>
        <dbReference type="SAM" id="Phobius"/>
    </source>
</evidence>
<feature type="transmembrane region" description="Helical" evidence="5">
    <location>
        <begin position="205"/>
        <end position="227"/>
    </location>
</feature>
<evidence type="ECO:0000256" key="2">
    <source>
        <dbReference type="ARBA" id="ARBA00022692"/>
    </source>
</evidence>
<feature type="transmembrane region" description="Helical" evidence="5">
    <location>
        <begin position="47"/>
        <end position="71"/>
    </location>
</feature>
<name>A0AAN2C8Y9_UNVUL</name>
<dbReference type="KEGG" id="vab:WPS_12610"/>
<reference evidence="6 7" key="1">
    <citation type="journal article" date="2022" name="ISME Commun">
        <title>Vulcanimicrobium alpinus gen. nov. sp. nov., the first cultivated representative of the candidate phylum 'Eremiobacterota', is a metabolically versatile aerobic anoxygenic phototroph.</title>
        <authorList>
            <person name="Yabe S."/>
            <person name="Muto K."/>
            <person name="Abe K."/>
            <person name="Yokota A."/>
            <person name="Staudigel H."/>
            <person name="Tebo B.M."/>
        </authorList>
    </citation>
    <scope>NUCLEOTIDE SEQUENCE [LARGE SCALE GENOMIC DNA]</scope>
    <source>
        <strain evidence="6 7">WC8-2</strain>
    </source>
</reference>
<proteinExistence type="predicted"/>
<evidence type="ECO:0000256" key="4">
    <source>
        <dbReference type="ARBA" id="ARBA00023136"/>
    </source>
</evidence>
<evidence type="ECO:0000256" key="1">
    <source>
        <dbReference type="ARBA" id="ARBA00004127"/>
    </source>
</evidence>
<comment type="subcellular location">
    <subcellularLocation>
        <location evidence="1">Endomembrane system</location>
        <topology evidence="1">Multi-pass membrane protein</topology>
    </subcellularLocation>
</comment>
<organism evidence="6 7">
    <name type="scientific">Vulcanimicrobium alpinum</name>
    <dbReference type="NCBI Taxonomy" id="3016050"/>
    <lineage>
        <taxon>Bacteria</taxon>
        <taxon>Bacillati</taxon>
        <taxon>Vulcanimicrobiota</taxon>
        <taxon>Vulcanimicrobiia</taxon>
        <taxon>Vulcanimicrobiales</taxon>
        <taxon>Vulcanimicrobiaceae</taxon>
        <taxon>Vulcanimicrobium</taxon>
    </lineage>
</organism>
<dbReference type="RefSeq" id="WP_317996988.1">
    <property type="nucleotide sequence ID" value="NZ_AP025523.1"/>
</dbReference>
<protein>
    <recommendedName>
        <fullName evidence="8">Iron transporter</fullName>
    </recommendedName>
</protein>
<dbReference type="AlphaFoldDB" id="A0AAN2C8Y9"/>
<dbReference type="GO" id="GO:0030026">
    <property type="term" value="P:intracellular manganese ion homeostasis"/>
    <property type="evidence" value="ECO:0007669"/>
    <property type="project" value="InterPro"/>
</dbReference>
<dbReference type="GO" id="GO:0005384">
    <property type="term" value="F:manganese ion transmembrane transporter activity"/>
    <property type="evidence" value="ECO:0007669"/>
    <property type="project" value="InterPro"/>
</dbReference>
<keyword evidence="2 5" id="KW-0812">Transmembrane</keyword>
<feature type="transmembrane region" description="Helical" evidence="5">
    <location>
        <begin position="20"/>
        <end position="41"/>
    </location>
</feature>
<dbReference type="InterPro" id="IPR008217">
    <property type="entry name" value="Ccc1_fam"/>
</dbReference>
<evidence type="ECO:0008006" key="8">
    <source>
        <dbReference type="Google" id="ProtNLM"/>
    </source>
</evidence>
<evidence type="ECO:0000313" key="6">
    <source>
        <dbReference type="EMBL" id="BDE05985.1"/>
    </source>
</evidence>
<dbReference type="PANTHER" id="PTHR31851">
    <property type="entry name" value="FE(2+)/MN(2+) TRANSPORTER PCL1"/>
    <property type="match status" value="1"/>
</dbReference>
<keyword evidence="4 5" id="KW-0472">Membrane</keyword>
<evidence type="ECO:0000256" key="3">
    <source>
        <dbReference type="ARBA" id="ARBA00022989"/>
    </source>
</evidence>